<dbReference type="OrthoDB" id="5877637at2759"/>
<dbReference type="WBParaSite" id="TCLT_0000664401-mRNA-1">
    <property type="protein sequence ID" value="TCLT_0000664401-mRNA-1"/>
    <property type="gene ID" value="TCLT_0000664401"/>
</dbReference>
<organism evidence="4">
    <name type="scientific">Thelazia callipaeda</name>
    <name type="common">Oriental eyeworm</name>
    <name type="synonym">Parasitic nematode</name>
    <dbReference type="NCBI Taxonomy" id="103827"/>
    <lineage>
        <taxon>Eukaryota</taxon>
        <taxon>Metazoa</taxon>
        <taxon>Ecdysozoa</taxon>
        <taxon>Nematoda</taxon>
        <taxon>Chromadorea</taxon>
        <taxon>Rhabditida</taxon>
        <taxon>Spirurina</taxon>
        <taxon>Spiruromorpha</taxon>
        <taxon>Thelazioidea</taxon>
        <taxon>Thelaziidae</taxon>
        <taxon>Thelazia</taxon>
    </lineage>
</organism>
<accession>A0A0N5D1C3</accession>
<reference evidence="4" key="1">
    <citation type="submission" date="2017-02" db="UniProtKB">
        <authorList>
            <consortium name="WormBaseParasite"/>
        </authorList>
    </citation>
    <scope>IDENTIFICATION</scope>
</reference>
<keyword evidence="3" id="KW-1185">Reference proteome</keyword>
<evidence type="ECO:0000256" key="1">
    <source>
        <dbReference type="SAM" id="MobiDB-lite"/>
    </source>
</evidence>
<dbReference type="AlphaFoldDB" id="A0A0N5D1C3"/>
<evidence type="ECO:0000313" key="3">
    <source>
        <dbReference type="Proteomes" id="UP000276776"/>
    </source>
</evidence>
<sequence length="258" mass="27401">MVPDMNQSVASLSPVDQQRHRIPLTIDNKQLLNPLAYASSSLSAVATMGNFSAAVAAAAAVQTASPFLLAAALGLQSTQNTLSAFPWLSNAQSFTAMLPYLRQLQTQTQIALAQQLAVAQQAAANMHQQLKTANAASASLVTQPQWLSPPPSVPPQISVSKQASEAASSPSPLAGLKVSAVSQSKFREISLRPRVVETQLPSSPSGSSCCSSSEGKQRRQFLFDEDMMIDSLMEERKDLSEKESIAVAVLAGMAAYER</sequence>
<evidence type="ECO:0000313" key="2">
    <source>
        <dbReference type="EMBL" id="VDN04005.1"/>
    </source>
</evidence>
<feature type="compositionally biased region" description="Low complexity" evidence="1">
    <location>
        <begin position="155"/>
        <end position="172"/>
    </location>
</feature>
<dbReference type="EMBL" id="UYYF01004432">
    <property type="protein sequence ID" value="VDN04005.1"/>
    <property type="molecule type" value="Genomic_DNA"/>
</dbReference>
<gene>
    <name evidence="2" type="ORF">TCLT_LOCUS6633</name>
</gene>
<dbReference type="Proteomes" id="UP000276776">
    <property type="component" value="Unassembled WGS sequence"/>
</dbReference>
<evidence type="ECO:0000313" key="4">
    <source>
        <dbReference type="WBParaSite" id="TCLT_0000664401-mRNA-1"/>
    </source>
</evidence>
<proteinExistence type="predicted"/>
<protein>
    <submittedName>
        <fullName evidence="4">POU domain, class 6, transcription factor 2</fullName>
    </submittedName>
</protein>
<feature type="region of interest" description="Disordered" evidence="1">
    <location>
        <begin position="145"/>
        <end position="172"/>
    </location>
</feature>
<dbReference type="OMA" id="PWINNAQ"/>
<reference evidence="2 3" key="2">
    <citation type="submission" date="2018-11" db="EMBL/GenBank/DDBJ databases">
        <authorList>
            <consortium name="Pathogen Informatics"/>
        </authorList>
    </citation>
    <scope>NUCLEOTIDE SEQUENCE [LARGE SCALE GENOMIC DNA]</scope>
</reference>
<name>A0A0N5D1C3_THECL</name>